<dbReference type="GO" id="GO:0022841">
    <property type="term" value="F:potassium ion leak channel activity"/>
    <property type="evidence" value="ECO:0007669"/>
    <property type="project" value="TreeGrafter"/>
</dbReference>
<dbReference type="GO" id="GO:0015271">
    <property type="term" value="F:outward rectifier potassium channel activity"/>
    <property type="evidence" value="ECO:0007669"/>
    <property type="project" value="TreeGrafter"/>
</dbReference>
<keyword evidence="7 10" id="KW-0407">Ion channel</keyword>
<dbReference type="PANTHER" id="PTHR11003">
    <property type="entry name" value="POTASSIUM CHANNEL, SUBFAMILY K"/>
    <property type="match status" value="1"/>
</dbReference>
<keyword evidence="6 8" id="KW-0472">Membrane</keyword>
<sequence length="144" mass="16146">MHVLHELNWTKLVYEPLHKFETQIISTKNIQGYDSKNTEQWSLTGALLYSVTVITTIGYGNLAPKTPEGKIVTMVYALFGVPLMLLCISNLGSLLAGTFQFAYSHSCCFSKRKSVYHPTTTSNLPCKNHGYHVHGDNEVPLRLD</sequence>
<evidence type="ECO:0000313" key="11">
    <source>
        <dbReference type="Proteomes" id="UP000478052"/>
    </source>
</evidence>
<evidence type="ECO:0000256" key="3">
    <source>
        <dbReference type="ARBA" id="ARBA00022692"/>
    </source>
</evidence>
<evidence type="ECO:0000256" key="2">
    <source>
        <dbReference type="ARBA" id="ARBA00022448"/>
    </source>
</evidence>
<evidence type="ECO:0000256" key="4">
    <source>
        <dbReference type="ARBA" id="ARBA00022989"/>
    </source>
</evidence>
<keyword evidence="5" id="KW-0406">Ion transport</keyword>
<dbReference type="InterPro" id="IPR013099">
    <property type="entry name" value="K_chnl_dom"/>
</dbReference>
<dbReference type="Proteomes" id="UP000478052">
    <property type="component" value="Unassembled WGS sequence"/>
</dbReference>
<gene>
    <name evidence="10" type="ORF">FWK35_00029111</name>
</gene>
<dbReference type="GO" id="GO:0005886">
    <property type="term" value="C:plasma membrane"/>
    <property type="evidence" value="ECO:0007669"/>
    <property type="project" value="TreeGrafter"/>
</dbReference>
<keyword evidence="2" id="KW-0813">Transport</keyword>
<dbReference type="GO" id="GO:0030322">
    <property type="term" value="P:stabilization of membrane potential"/>
    <property type="evidence" value="ECO:0007669"/>
    <property type="project" value="TreeGrafter"/>
</dbReference>
<keyword evidence="3 8" id="KW-0812">Transmembrane</keyword>
<dbReference type="EMBL" id="VUJU01000497">
    <property type="protein sequence ID" value="KAF0770019.1"/>
    <property type="molecule type" value="Genomic_DNA"/>
</dbReference>
<comment type="subcellular location">
    <subcellularLocation>
        <location evidence="1">Membrane</location>
        <topology evidence="1">Multi-pass membrane protein</topology>
    </subcellularLocation>
</comment>
<dbReference type="AlphaFoldDB" id="A0A6G0ZGR9"/>
<evidence type="ECO:0000259" key="9">
    <source>
        <dbReference type="Pfam" id="PF07885"/>
    </source>
</evidence>
<dbReference type="PANTHER" id="PTHR11003:SF352">
    <property type="entry name" value="BCDNA.GH04802-RELATED"/>
    <property type="match status" value="1"/>
</dbReference>
<dbReference type="OrthoDB" id="297496at2759"/>
<feature type="transmembrane region" description="Helical" evidence="8">
    <location>
        <begin position="41"/>
        <end position="62"/>
    </location>
</feature>
<proteinExistence type="predicted"/>
<organism evidence="10 11">
    <name type="scientific">Aphis craccivora</name>
    <name type="common">Cowpea aphid</name>
    <dbReference type="NCBI Taxonomy" id="307492"/>
    <lineage>
        <taxon>Eukaryota</taxon>
        <taxon>Metazoa</taxon>
        <taxon>Ecdysozoa</taxon>
        <taxon>Arthropoda</taxon>
        <taxon>Hexapoda</taxon>
        <taxon>Insecta</taxon>
        <taxon>Pterygota</taxon>
        <taxon>Neoptera</taxon>
        <taxon>Paraneoptera</taxon>
        <taxon>Hemiptera</taxon>
        <taxon>Sternorrhyncha</taxon>
        <taxon>Aphidomorpha</taxon>
        <taxon>Aphidoidea</taxon>
        <taxon>Aphididae</taxon>
        <taxon>Aphidini</taxon>
        <taxon>Aphis</taxon>
        <taxon>Aphis</taxon>
    </lineage>
</organism>
<dbReference type="Gene3D" id="1.10.287.70">
    <property type="match status" value="1"/>
</dbReference>
<evidence type="ECO:0000256" key="6">
    <source>
        <dbReference type="ARBA" id="ARBA00023136"/>
    </source>
</evidence>
<keyword evidence="4 8" id="KW-1133">Transmembrane helix</keyword>
<dbReference type="InterPro" id="IPR003280">
    <property type="entry name" value="2pore_dom_K_chnl"/>
</dbReference>
<dbReference type="SUPFAM" id="SSF81324">
    <property type="entry name" value="Voltage-gated potassium channels"/>
    <property type="match status" value="1"/>
</dbReference>
<dbReference type="Pfam" id="PF07885">
    <property type="entry name" value="Ion_trans_2"/>
    <property type="match status" value="1"/>
</dbReference>
<evidence type="ECO:0000256" key="7">
    <source>
        <dbReference type="ARBA" id="ARBA00023303"/>
    </source>
</evidence>
<evidence type="ECO:0000256" key="1">
    <source>
        <dbReference type="ARBA" id="ARBA00004141"/>
    </source>
</evidence>
<evidence type="ECO:0000256" key="5">
    <source>
        <dbReference type="ARBA" id="ARBA00023065"/>
    </source>
</evidence>
<protein>
    <submittedName>
        <fullName evidence="10">TWiK family of potassium channels protein 18 isoform X1</fullName>
    </submittedName>
</protein>
<accession>A0A6G0ZGR9</accession>
<name>A0A6G0ZGR9_APHCR</name>
<keyword evidence="11" id="KW-1185">Reference proteome</keyword>
<feature type="transmembrane region" description="Helical" evidence="8">
    <location>
        <begin position="74"/>
        <end position="103"/>
    </location>
</feature>
<evidence type="ECO:0000256" key="8">
    <source>
        <dbReference type="SAM" id="Phobius"/>
    </source>
</evidence>
<feature type="domain" description="Potassium channel" evidence="9">
    <location>
        <begin position="35"/>
        <end position="95"/>
    </location>
</feature>
<comment type="caution">
    <text evidence="10">The sequence shown here is derived from an EMBL/GenBank/DDBJ whole genome shotgun (WGS) entry which is preliminary data.</text>
</comment>
<evidence type="ECO:0000313" key="10">
    <source>
        <dbReference type="EMBL" id="KAF0770019.1"/>
    </source>
</evidence>
<reference evidence="10 11" key="1">
    <citation type="submission" date="2019-08" db="EMBL/GenBank/DDBJ databases">
        <title>Whole genome of Aphis craccivora.</title>
        <authorList>
            <person name="Voronova N.V."/>
            <person name="Shulinski R.S."/>
            <person name="Bandarenka Y.V."/>
            <person name="Zhorov D.G."/>
            <person name="Warner D."/>
        </authorList>
    </citation>
    <scope>NUCLEOTIDE SEQUENCE [LARGE SCALE GENOMIC DNA]</scope>
    <source>
        <strain evidence="10">180601</strain>
        <tissue evidence="10">Whole Body</tissue>
    </source>
</reference>